<keyword evidence="3" id="KW-0378">Hydrolase</keyword>
<evidence type="ECO:0000313" key="4">
    <source>
        <dbReference type="Proteomes" id="UP000583454"/>
    </source>
</evidence>
<dbReference type="Proteomes" id="UP000583454">
    <property type="component" value="Unassembled WGS sequence"/>
</dbReference>
<evidence type="ECO:0000313" key="3">
    <source>
        <dbReference type="EMBL" id="MBB5759027.1"/>
    </source>
</evidence>
<protein>
    <submittedName>
        <fullName evidence="3">Very-short-patch-repair endonuclease</fullName>
    </submittedName>
</protein>
<dbReference type="InterPro" id="IPR007569">
    <property type="entry name" value="DUF559"/>
</dbReference>
<keyword evidence="3" id="KW-0540">Nuclease</keyword>
<dbReference type="Gene3D" id="3.40.960.10">
    <property type="entry name" value="VSR Endonuclease"/>
    <property type="match status" value="1"/>
</dbReference>
<dbReference type="EMBL" id="JACHOP010000019">
    <property type="protein sequence ID" value="MBB5759027.1"/>
    <property type="molecule type" value="Genomic_DNA"/>
</dbReference>
<evidence type="ECO:0000259" key="2">
    <source>
        <dbReference type="Pfam" id="PF04480"/>
    </source>
</evidence>
<comment type="caution">
    <text evidence="3">The sequence shown here is derived from an EMBL/GenBank/DDBJ whole genome shotgun (WGS) entry which is preliminary data.</text>
</comment>
<dbReference type="GO" id="GO:0004519">
    <property type="term" value="F:endonuclease activity"/>
    <property type="evidence" value="ECO:0007669"/>
    <property type="project" value="UniProtKB-KW"/>
</dbReference>
<dbReference type="Pfam" id="PF04480">
    <property type="entry name" value="DUF559"/>
    <property type="match status" value="1"/>
</dbReference>
<accession>A0A840ZQ74</accession>
<dbReference type="AlphaFoldDB" id="A0A840ZQ74"/>
<gene>
    <name evidence="3" type="ORF">HNR00_003755</name>
</gene>
<dbReference type="PANTHER" id="PTHR38590">
    <property type="entry name" value="BLL0828 PROTEIN"/>
    <property type="match status" value="1"/>
</dbReference>
<feature type="compositionally biased region" description="Pro residues" evidence="1">
    <location>
        <begin position="116"/>
        <end position="130"/>
    </location>
</feature>
<dbReference type="RefSeq" id="WP_246390790.1">
    <property type="nucleotide sequence ID" value="NZ_JACHOP010000019.1"/>
</dbReference>
<feature type="domain" description="DUF559" evidence="2">
    <location>
        <begin position="1"/>
        <end position="87"/>
    </location>
</feature>
<dbReference type="SUPFAM" id="SSF52980">
    <property type="entry name" value="Restriction endonuclease-like"/>
    <property type="match status" value="1"/>
</dbReference>
<keyword evidence="3" id="KW-0255">Endonuclease</keyword>
<organism evidence="3 4">
    <name type="scientific">Methylorubrum rhodinum</name>
    <dbReference type="NCBI Taxonomy" id="29428"/>
    <lineage>
        <taxon>Bacteria</taxon>
        <taxon>Pseudomonadati</taxon>
        <taxon>Pseudomonadota</taxon>
        <taxon>Alphaproteobacteria</taxon>
        <taxon>Hyphomicrobiales</taxon>
        <taxon>Methylobacteriaceae</taxon>
        <taxon>Methylorubrum</taxon>
    </lineage>
</organism>
<dbReference type="CDD" id="cd01038">
    <property type="entry name" value="Endonuclease_DUF559"/>
    <property type="match status" value="1"/>
</dbReference>
<dbReference type="PANTHER" id="PTHR38590:SF1">
    <property type="entry name" value="BLL0828 PROTEIN"/>
    <property type="match status" value="1"/>
</dbReference>
<sequence>MWFRLRDRRLAGFKFVRQESVGSYVADFCCREAKLIIEIDGSQHADNPRDTIRDTWLASQGYRVLRFWNAEAMTNTIGVLDTILAALPPSPRVRGEGRDDLVVGATSGSEGEGACPPEPHSLPPPHPRLPPRFGDDEVAEALSPRAGRGGDSG</sequence>
<keyword evidence="4" id="KW-1185">Reference proteome</keyword>
<proteinExistence type="predicted"/>
<feature type="region of interest" description="Disordered" evidence="1">
    <location>
        <begin position="89"/>
        <end position="153"/>
    </location>
</feature>
<reference evidence="3 4" key="1">
    <citation type="submission" date="2020-08" db="EMBL/GenBank/DDBJ databases">
        <title>Genomic Encyclopedia of Type Strains, Phase IV (KMG-IV): sequencing the most valuable type-strain genomes for metagenomic binning, comparative biology and taxonomic classification.</title>
        <authorList>
            <person name="Goeker M."/>
        </authorList>
    </citation>
    <scope>NUCLEOTIDE SEQUENCE [LARGE SCALE GENOMIC DNA]</scope>
    <source>
        <strain evidence="3 4">DSM 2163</strain>
    </source>
</reference>
<dbReference type="InterPro" id="IPR047216">
    <property type="entry name" value="Endonuclease_DUF559_bact"/>
</dbReference>
<evidence type="ECO:0000256" key="1">
    <source>
        <dbReference type="SAM" id="MobiDB-lite"/>
    </source>
</evidence>
<dbReference type="InterPro" id="IPR011335">
    <property type="entry name" value="Restrct_endonuc-II-like"/>
</dbReference>
<name>A0A840ZQ74_9HYPH</name>